<gene>
    <name evidence="2" type="ORF">ACFOZ4_22800</name>
</gene>
<feature type="transmembrane region" description="Helical" evidence="1">
    <location>
        <begin position="166"/>
        <end position="187"/>
    </location>
</feature>
<evidence type="ECO:0008006" key="4">
    <source>
        <dbReference type="Google" id="ProtNLM"/>
    </source>
</evidence>
<reference evidence="3" key="1">
    <citation type="journal article" date="2019" name="Int. J. Syst. Evol. Microbiol.">
        <title>The Global Catalogue of Microorganisms (GCM) 10K type strain sequencing project: providing services to taxonomists for standard genome sequencing and annotation.</title>
        <authorList>
            <consortium name="The Broad Institute Genomics Platform"/>
            <consortium name="The Broad Institute Genome Sequencing Center for Infectious Disease"/>
            <person name="Wu L."/>
            <person name="Ma J."/>
        </authorList>
    </citation>
    <scope>NUCLEOTIDE SEQUENCE [LARGE SCALE GENOMIC DNA]</scope>
    <source>
        <strain evidence="3">CGMCC 4.7289</strain>
    </source>
</reference>
<dbReference type="Proteomes" id="UP001595816">
    <property type="component" value="Unassembled WGS sequence"/>
</dbReference>
<accession>A0ABV8LQX5</accession>
<comment type="caution">
    <text evidence="2">The sequence shown here is derived from an EMBL/GenBank/DDBJ whole genome shotgun (WGS) entry which is preliminary data.</text>
</comment>
<feature type="transmembrane region" description="Helical" evidence="1">
    <location>
        <begin position="12"/>
        <end position="35"/>
    </location>
</feature>
<dbReference type="EMBL" id="JBHSAY010000010">
    <property type="protein sequence ID" value="MFC4133451.1"/>
    <property type="molecule type" value="Genomic_DNA"/>
</dbReference>
<evidence type="ECO:0000313" key="2">
    <source>
        <dbReference type="EMBL" id="MFC4133451.1"/>
    </source>
</evidence>
<keyword evidence="1" id="KW-0472">Membrane</keyword>
<proteinExistence type="predicted"/>
<feature type="transmembrane region" description="Helical" evidence="1">
    <location>
        <begin position="100"/>
        <end position="124"/>
    </location>
</feature>
<organism evidence="2 3">
    <name type="scientific">Hamadaea flava</name>
    <dbReference type="NCBI Taxonomy" id="1742688"/>
    <lineage>
        <taxon>Bacteria</taxon>
        <taxon>Bacillati</taxon>
        <taxon>Actinomycetota</taxon>
        <taxon>Actinomycetes</taxon>
        <taxon>Micromonosporales</taxon>
        <taxon>Micromonosporaceae</taxon>
        <taxon>Hamadaea</taxon>
    </lineage>
</organism>
<keyword evidence="1" id="KW-1133">Transmembrane helix</keyword>
<name>A0ABV8LQX5_9ACTN</name>
<evidence type="ECO:0000256" key="1">
    <source>
        <dbReference type="SAM" id="Phobius"/>
    </source>
</evidence>
<evidence type="ECO:0000313" key="3">
    <source>
        <dbReference type="Proteomes" id="UP001595816"/>
    </source>
</evidence>
<keyword evidence="3" id="KW-1185">Reference proteome</keyword>
<protein>
    <recommendedName>
        <fullName evidence="4">DUF1772 domain-containing protein</fullName>
    </recommendedName>
</protein>
<feature type="transmembrane region" description="Helical" evidence="1">
    <location>
        <begin position="69"/>
        <end position="88"/>
    </location>
</feature>
<dbReference type="RefSeq" id="WP_253760756.1">
    <property type="nucleotide sequence ID" value="NZ_JAMZDZ010000001.1"/>
</dbReference>
<sequence length="198" mass="20953">MSEYARRPTAIGIAVVANLLIALAFLTIPLLGLVYGDDVQTAAEQEVVAQGLPVSVLADNELSFRESGVAIVFPVVIALGIALLGWWLRTGRPAARIVSLIVMPVVILANVAILISNASAVSALQTMFDRSNDADLRRLDAQALFDAALGAYPDWLPVLTSTRNTVVFGCAVLVIVLLLAPSARAYFRSAKQPATTPA</sequence>
<keyword evidence="1" id="KW-0812">Transmembrane</keyword>